<sequence>MIDMALLSVIRRWHLRDGLSIREIARRTGLSRNTIRKYLRSDEVEPRFNVPERPSKLDAYAERLSAWLRTEANRPRKQKRTIRQLHADLMSLGYRLRRRQDDNRAARSADPSLPHPGDRKRQLPLQKQFRPGPSQKEGESRALDQKLRPKPYRKAGHFSAKIPGQLSAEINMEGWERGWRWGGSCALALTSRCRAPTDHGNRHQPRNPPHSPSRTRKTRIIRLPAPSGRFRSLRCPKRKAALAGC</sequence>
<name>A0A011TUV0_9HYPH</name>
<dbReference type="InterPro" id="IPR017894">
    <property type="entry name" value="HTH_IS21_transposase_type"/>
</dbReference>
<gene>
    <name evidence="3" type="ORF">BG36_04835</name>
</gene>
<comment type="caution">
    <text evidence="3">The sequence shown here is derived from an EMBL/GenBank/DDBJ whole genome shotgun (WGS) entry which is preliminary data.</text>
</comment>
<feature type="compositionally biased region" description="Basic and acidic residues" evidence="1">
    <location>
        <begin position="136"/>
        <end position="147"/>
    </location>
</feature>
<evidence type="ECO:0000259" key="2">
    <source>
        <dbReference type="PROSITE" id="PS50531"/>
    </source>
</evidence>
<dbReference type="PROSITE" id="PS50531">
    <property type="entry name" value="HTH_IS21"/>
    <property type="match status" value="1"/>
</dbReference>
<accession>A0A011TUV0</accession>
<evidence type="ECO:0000313" key="3">
    <source>
        <dbReference type="EMBL" id="EXL07907.1"/>
    </source>
</evidence>
<dbReference type="STRING" id="69279.BG36_04835"/>
<feature type="domain" description="HTH IS21-type" evidence="2">
    <location>
        <begin position="6"/>
        <end position="68"/>
    </location>
</feature>
<dbReference type="Pfam" id="PF13412">
    <property type="entry name" value="HTH_24"/>
    <property type="match status" value="1"/>
</dbReference>
<feature type="region of interest" description="Disordered" evidence="1">
    <location>
        <begin position="196"/>
        <end position="218"/>
    </location>
</feature>
<dbReference type="Gene3D" id="1.10.10.60">
    <property type="entry name" value="Homeodomain-like"/>
    <property type="match status" value="1"/>
</dbReference>
<dbReference type="EMBL" id="JENY01000014">
    <property type="protein sequence ID" value="EXL07907.1"/>
    <property type="molecule type" value="Genomic_DNA"/>
</dbReference>
<dbReference type="Proteomes" id="UP000019849">
    <property type="component" value="Unassembled WGS sequence"/>
</dbReference>
<evidence type="ECO:0000313" key="4">
    <source>
        <dbReference type="Proteomes" id="UP000019849"/>
    </source>
</evidence>
<dbReference type="AlphaFoldDB" id="A0A011TUV0"/>
<protein>
    <submittedName>
        <fullName evidence="3">Transposase</fullName>
    </submittedName>
</protein>
<dbReference type="eggNOG" id="COG4584">
    <property type="taxonomic scope" value="Bacteria"/>
</dbReference>
<proteinExistence type="predicted"/>
<dbReference type="InterPro" id="IPR001387">
    <property type="entry name" value="Cro/C1-type_HTH"/>
</dbReference>
<reference evidence="3 4" key="1">
    <citation type="submission" date="2014-02" db="EMBL/GenBank/DDBJ databases">
        <title>Aquamicrobium defluvii Genome sequencing.</title>
        <authorList>
            <person name="Wang X."/>
        </authorList>
    </citation>
    <scope>NUCLEOTIDE SEQUENCE [LARGE SCALE GENOMIC DNA]</scope>
    <source>
        <strain evidence="3 4">W13Z1</strain>
    </source>
</reference>
<feature type="region of interest" description="Disordered" evidence="1">
    <location>
        <begin position="100"/>
        <end position="158"/>
    </location>
</feature>
<evidence type="ECO:0000256" key="1">
    <source>
        <dbReference type="SAM" id="MobiDB-lite"/>
    </source>
</evidence>
<dbReference type="CDD" id="cd00093">
    <property type="entry name" value="HTH_XRE"/>
    <property type="match status" value="1"/>
</dbReference>
<dbReference type="HOGENOM" id="CLU_1131759_0_0_5"/>
<organism evidence="3 4">
    <name type="scientific">Aquamicrobium defluvii</name>
    <dbReference type="NCBI Taxonomy" id="69279"/>
    <lineage>
        <taxon>Bacteria</taxon>
        <taxon>Pseudomonadati</taxon>
        <taxon>Pseudomonadota</taxon>
        <taxon>Alphaproteobacteria</taxon>
        <taxon>Hyphomicrobiales</taxon>
        <taxon>Phyllobacteriaceae</taxon>
        <taxon>Aquamicrobium</taxon>
    </lineage>
</organism>